<evidence type="ECO:0000313" key="12">
    <source>
        <dbReference type="EMBL" id="QNT69334.1"/>
    </source>
</evidence>
<comment type="subunit">
    <text evidence="2 10">Homodimer.</text>
</comment>
<comment type="cofactor">
    <cofactor evidence="10">
        <name>Mg(2+)</name>
        <dbReference type="ChEBI" id="CHEBI:18420"/>
    </cofactor>
    <text evidence="10">Binds 1 Mg(2+) ion per subunit.</text>
</comment>
<dbReference type="Proteomes" id="UP000516369">
    <property type="component" value="Chromosome"/>
</dbReference>
<keyword evidence="3 10" id="KW-0479">Metal-binding</keyword>
<feature type="binding site" evidence="10">
    <location>
        <position position="183"/>
    </location>
    <ligand>
        <name>substrate</name>
    </ligand>
</feature>
<dbReference type="SUPFAM" id="SSF52972">
    <property type="entry name" value="ITPase-like"/>
    <property type="match status" value="1"/>
</dbReference>
<comment type="function">
    <text evidence="10">Pyrophosphatase that catalyzes the hydrolysis of nucleoside triphosphates to their monophosphate derivatives, with a high preference for the non-canonical purine nucleotides XTP (xanthosine triphosphate), dITP (deoxyinosine triphosphate) and ITP. Seems to function as a house-cleaning enzyme that removes non-canonical purine nucleotides from the nucleotide pool, thus preventing their incorporation into DNA/RNA and avoiding chromosomal lesions.</text>
</comment>
<dbReference type="EC" id="3.6.1.66" evidence="10"/>
<dbReference type="GO" id="GO:0036220">
    <property type="term" value="F:ITP diphosphatase activity"/>
    <property type="evidence" value="ECO:0007669"/>
    <property type="project" value="UniProtKB-UniRule"/>
</dbReference>
<dbReference type="GO" id="GO:0005829">
    <property type="term" value="C:cytosol"/>
    <property type="evidence" value="ECO:0007669"/>
    <property type="project" value="TreeGrafter"/>
</dbReference>
<keyword evidence="7 10" id="KW-0546">Nucleotide metabolism</keyword>
<evidence type="ECO:0000313" key="13">
    <source>
        <dbReference type="Proteomes" id="UP000516369"/>
    </source>
</evidence>
<keyword evidence="5 10" id="KW-0378">Hydrolase</keyword>
<dbReference type="InterPro" id="IPR020922">
    <property type="entry name" value="dITP/XTP_pyrophosphatase"/>
</dbReference>
<dbReference type="GO" id="GO:0009117">
    <property type="term" value="P:nucleotide metabolic process"/>
    <property type="evidence" value="ECO:0007669"/>
    <property type="project" value="UniProtKB-KW"/>
</dbReference>
<keyword evidence="4 10" id="KW-0547">Nucleotide-binding</keyword>
<dbReference type="KEGG" id="dvn:HQ394_08410"/>
<dbReference type="GO" id="GO:0036222">
    <property type="term" value="F:XTP diphosphatase activity"/>
    <property type="evidence" value="ECO:0007669"/>
    <property type="project" value="UniProtKB-UniRule"/>
</dbReference>
<evidence type="ECO:0000256" key="1">
    <source>
        <dbReference type="ARBA" id="ARBA00008023"/>
    </source>
</evidence>
<evidence type="ECO:0000256" key="3">
    <source>
        <dbReference type="ARBA" id="ARBA00022723"/>
    </source>
</evidence>
<protein>
    <recommendedName>
        <fullName evidence="10">dITP/XTP pyrophosphatase</fullName>
        <ecNumber evidence="10">3.6.1.66</ecNumber>
    </recommendedName>
    <alternativeName>
        <fullName evidence="10">Non-canonical purine NTP pyrophosphatase</fullName>
    </alternativeName>
    <alternativeName>
        <fullName evidence="10">Non-standard purine NTP pyrophosphatase</fullName>
    </alternativeName>
    <alternativeName>
        <fullName evidence="10">Nucleoside-triphosphate diphosphatase</fullName>
    </alternativeName>
    <alternativeName>
        <fullName evidence="10">Nucleoside-triphosphate pyrophosphatase</fullName>
        <shortName evidence="10">NTPase</shortName>
    </alternativeName>
</protein>
<comment type="similarity">
    <text evidence="1 10 11">Belongs to the HAM1 NTPase family.</text>
</comment>
<dbReference type="Gene3D" id="3.90.950.10">
    <property type="match status" value="1"/>
</dbReference>
<gene>
    <name evidence="12" type="primary">rdgB</name>
    <name evidence="12" type="ORF">HQ394_08410</name>
</gene>
<accession>A0A7H1N0U8</accession>
<evidence type="ECO:0000256" key="5">
    <source>
        <dbReference type="ARBA" id="ARBA00022801"/>
    </source>
</evidence>
<comment type="catalytic activity">
    <reaction evidence="10">
        <text>ITP + H2O = IMP + diphosphate + H(+)</text>
        <dbReference type="Rhea" id="RHEA:29399"/>
        <dbReference type="ChEBI" id="CHEBI:15377"/>
        <dbReference type="ChEBI" id="CHEBI:15378"/>
        <dbReference type="ChEBI" id="CHEBI:33019"/>
        <dbReference type="ChEBI" id="CHEBI:58053"/>
        <dbReference type="ChEBI" id="CHEBI:61402"/>
        <dbReference type="EC" id="3.6.1.66"/>
    </reaction>
</comment>
<dbReference type="FunFam" id="3.90.950.10:FF:000001">
    <property type="entry name" value="dITP/XTP pyrophosphatase"/>
    <property type="match status" value="1"/>
</dbReference>
<dbReference type="GO" id="GO:0017111">
    <property type="term" value="F:ribonucleoside triphosphate phosphatase activity"/>
    <property type="evidence" value="ECO:0007669"/>
    <property type="project" value="InterPro"/>
</dbReference>
<keyword evidence="13" id="KW-1185">Reference proteome</keyword>
<feature type="binding site" evidence="10">
    <location>
        <position position="79"/>
    </location>
    <ligand>
        <name>Mg(2+)</name>
        <dbReference type="ChEBI" id="CHEBI:18420"/>
    </ligand>
</feature>
<dbReference type="PANTHER" id="PTHR11067:SF9">
    <property type="entry name" value="INOSINE TRIPHOSPHATE PYROPHOSPHATASE"/>
    <property type="match status" value="1"/>
</dbReference>
<comment type="catalytic activity">
    <reaction evidence="8 10">
        <text>dITP + H2O = dIMP + diphosphate + H(+)</text>
        <dbReference type="Rhea" id="RHEA:28342"/>
        <dbReference type="ChEBI" id="CHEBI:15377"/>
        <dbReference type="ChEBI" id="CHEBI:15378"/>
        <dbReference type="ChEBI" id="CHEBI:33019"/>
        <dbReference type="ChEBI" id="CHEBI:61194"/>
        <dbReference type="ChEBI" id="CHEBI:61382"/>
        <dbReference type="EC" id="3.6.1.66"/>
    </reaction>
</comment>
<dbReference type="CDD" id="cd00515">
    <property type="entry name" value="HAM1"/>
    <property type="match status" value="1"/>
</dbReference>
<evidence type="ECO:0000256" key="8">
    <source>
        <dbReference type="ARBA" id="ARBA00051875"/>
    </source>
</evidence>
<dbReference type="InterPro" id="IPR029001">
    <property type="entry name" value="ITPase-like_fam"/>
</dbReference>
<proteinExistence type="inferred from homology"/>
<feature type="binding site" evidence="10">
    <location>
        <begin position="18"/>
        <end position="23"/>
    </location>
    <ligand>
        <name>substrate</name>
    </ligand>
</feature>
<dbReference type="GO" id="GO:0046872">
    <property type="term" value="F:metal ion binding"/>
    <property type="evidence" value="ECO:0007669"/>
    <property type="project" value="UniProtKB-KW"/>
</dbReference>
<evidence type="ECO:0000256" key="10">
    <source>
        <dbReference type="HAMAP-Rule" id="MF_01405"/>
    </source>
</evidence>
<sequence>MNAQTPRRLGTGTLVIASHNAGKVAEIGDLLRPFGTKVVSVGALQLPVPDETETTFIGNAMIKARAAAAATGLPALADDSGLCVHALGGEPGVYSADWGGPERDFALAMRRVEERLQGVANRRAHFVCALVVCWPDGQCASFEGVVHGELIWPPRGCSGFGYDPLFVPDGYAQSFGEMTPEEKHRISHRADAFAKLVSACF</sequence>
<evidence type="ECO:0000256" key="2">
    <source>
        <dbReference type="ARBA" id="ARBA00011738"/>
    </source>
</evidence>
<organism evidence="12 13">
    <name type="scientific">Defluviicoccus vanus</name>
    <dbReference type="NCBI Taxonomy" id="111831"/>
    <lineage>
        <taxon>Bacteria</taxon>
        <taxon>Pseudomonadati</taxon>
        <taxon>Pseudomonadota</taxon>
        <taxon>Alphaproteobacteria</taxon>
        <taxon>Rhodospirillales</taxon>
        <taxon>Rhodospirillaceae</taxon>
        <taxon>Defluviicoccus</taxon>
    </lineage>
</organism>
<evidence type="ECO:0000256" key="4">
    <source>
        <dbReference type="ARBA" id="ARBA00022741"/>
    </source>
</evidence>
<dbReference type="PANTHER" id="PTHR11067">
    <property type="entry name" value="INOSINE TRIPHOSPHATE PYROPHOSPHATASE/HAM1 PROTEIN"/>
    <property type="match status" value="1"/>
</dbReference>
<dbReference type="HAMAP" id="MF_01405">
    <property type="entry name" value="Non_canon_purine_NTPase"/>
    <property type="match status" value="1"/>
</dbReference>
<name>A0A7H1N0U8_9PROT</name>
<dbReference type="AlphaFoldDB" id="A0A7H1N0U8"/>
<feature type="binding site" evidence="10">
    <location>
        <position position="80"/>
    </location>
    <ligand>
        <name>substrate</name>
    </ligand>
</feature>
<evidence type="ECO:0000256" key="9">
    <source>
        <dbReference type="ARBA" id="ARBA00052017"/>
    </source>
</evidence>
<feature type="binding site" evidence="10">
    <location>
        <position position="50"/>
    </location>
    <ligand>
        <name>Mg(2+)</name>
        <dbReference type="ChEBI" id="CHEBI:18420"/>
    </ligand>
</feature>
<feature type="binding site" evidence="10">
    <location>
        <begin position="160"/>
        <end position="163"/>
    </location>
    <ligand>
        <name>substrate</name>
    </ligand>
</feature>
<reference evidence="12 13" key="1">
    <citation type="submission" date="2020-05" db="EMBL/GenBank/DDBJ databases">
        <title>Complete closed genome sequence of Defluviicoccus vanus.</title>
        <authorList>
            <person name="Bessarab I."/>
            <person name="Arumugam K."/>
            <person name="Maszenan A.M."/>
            <person name="Seviour R.J."/>
            <person name="Williams R.B."/>
        </authorList>
    </citation>
    <scope>NUCLEOTIDE SEQUENCE [LARGE SCALE GENOMIC DNA]</scope>
    <source>
        <strain evidence="12 13">Ben 114</strain>
    </source>
</reference>
<evidence type="ECO:0000256" key="11">
    <source>
        <dbReference type="RuleBase" id="RU003781"/>
    </source>
</evidence>
<feature type="binding site" evidence="10">
    <location>
        <begin position="188"/>
        <end position="189"/>
    </location>
    <ligand>
        <name>substrate</name>
    </ligand>
</feature>
<dbReference type="NCBIfam" id="TIGR00042">
    <property type="entry name" value="RdgB/HAM1 family non-canonical purine NTP pyrophosphatase"/>
    <property type="match status" value="1"/>
</dbReference>
<feature type="active site" description="Proton acceptor" evidence="10">
    <location>
        <position position="79"/>
    </location>
</feature>
<dbReference type="GO" id="GO:0000166">
    <property type="term" value="F:nucleotide binding"/>
    <property type="evidence" value="ECO:0007669"/>
    <property type="project" value="UniProtKB-KW"/>
</dbReference>
<dbReference type="GO" id="GO:0009146">
    <property type="term" value="P:purine nucleoside triphosphate catabolic process"/>
    <property type="evidence" value="ECO:0007669"/>
    <property type="project" value="UniProtKB-UniRule"/>
</dbReference>
<evidence type="ECO:0000256" key="6">
    <source>
        <dbReference type="ARBA" id="ARBA00022842"/>
    </source>
</evidence>
<dbReference type="Pfam" id="PF01725">
    <property type="entry name" value="Ham1p_like"/>
    <property type="match status" value="1"/>
</dbReference>
<keyword evidence="6 10" id="KW-0460">Magnesium</keyword>
<evidence type="ECO:0000256" key="7">
    <source>
        <dbReference type="ARBA" id="ARBA00023080"/>
    </source>
</evidence>
<dbReference type="InterPro" id="IPR002637">
    <property type="entry name" value="RdgB/HAM1"/>
</dbReference>
<comment type="catalytic activity">
    <reaction evidence="9 10">
        <text>XTP + H2O = XMP + diphosphate + H(+)</text>
        <dbReference type="Rhea" id="RHEA:28610"/>
        <dbReference type="ChEBI" id="CHEBI:15377"/>
        <dbReference type="ChEBI" id="CHEBI:15378"/>
        <dbReference type="ChEBI" id="CHEBI:33019"/>
        <dbReference type="ChEBI" id="CHEBI:57464"/>
        <dbReference type="ChEBI" id="CHEBI:61314"/>
        <dbReference type="EC" id="3.6.1.66"/>
    </reaction>
</comment>
<dbReference type="RefSeq" id="WP_190262839.1">
    <property type="nucleotide sequence ID" value="NZ_CP053923.1"/>
</dbReference>
<dbReference type="EMBL" id="CP053923">
    <property type="protein sequence ID" value="QNT69334.1"/>
    <property type="molecule type" value="Genomic_DNA"/>
</dbReference>
<dbReference type="GO" id="GO:0035870">
    <property type="term" value="F:dITP diphosphatase activity"/>
    <property type="evidence" value="ECO:0007669"/>
    <property type="project" value="UniProtKB-UniRule"/>
</dbReference>